<name>A0A8S1UHA9_9CILI</name>
<feature type="coiled-coil region" evidence="1">
    <location>
        <begin position="302"/>
        <end position="357"/>
    </location>
</feature>
<dbReference type="EMBL" id="CAJJDO010000037">
    <property type="protein sequence ID" value="CAD8162056.1"/>
    <property type="molecule type" value="Genomic_DNA"/>
</dbReference>
<keyword evidence="1" id="KW-0175">Coiled coil</keyword>
<feature type="coiled-coil region" evidence="1">
    <location>
        <begin position="385"/>
        <end position="528"/>
    </location>
</feature>
<proteinExistence type="predicted"/>
<keyword evidence="3" id="KW-1185">Reference proteome</keyword>
<dbReference type="Proteomes" id="UP000689195">
    <property type="component" value="Unassembled WGS sequence"/>
</dbReference>
<organism evidence="2 3">
    <name type="scientific">Paramecium pentaurelia</name>
    <dbReference type="NCBI Taxonomy" id="43138"/>
    <lineage>
        <taxon>Eukaryota</taxon>
        <taxon>Sar</taxon>
        <taxon>Alveolata</taxon>
        <taxon>Ciliophora</taxon>
        <taxon>Intramacronucleata</taxon>
        <taxon>Oligohymenophorea</taxon>
        <taxon>Peniculida</taxon>
        <taxon>Parameciidae</taxon>
        <taxon>Paramecium</taxon>
    </lineage>
</organism>
<sequence length="555" mass="65995">MDYESLKKVLSSNNTYNGVKQYVEAVQQQRMDIMKVCADVIINILNNQQGPHYPKFLCLKFINELLELQEYEWIELTQKNILPILEEYAMFKKESQDDERGKQLFLLSSTSKKKYEQMKELEQVGQIFHRYTLESIWVWSKWFPIDTVVGKLSLYKIAQERLSIMNVKFPTISYFTFEKVINHQQIQRPPKELLQECTQIIKEHIQDGQKTDLTLFQSILTKTYYTNKKHNLQSIKTYPQIWKDALDLMKQGKLGIEISNKLKSTSINQMGRKFLQASKALSKSRGAFSDQIFNFTQVLSEKEKLLSEINAHIMEKEQINNQLYEEKQKNQELKQEIERLKQQINQKQILNNQQNTSQFNQNNTISQQESLKEQDKLIQKRDLEIKRLQELNQHYEDVIKQLKNNINHLQNVHDLRDMEVFKLQQQKINLELKCEEVQNQLITAQQQIKRQCENIKQLQQQLNQLNEQSLINYEKQSNQIQKLLNDYAALGQNNQLLKDQNENHKLEIELHKNKIENLKECLLKLSKQQEQVQQVPSLKLGCNLFYLIRNFLQQT</sequence>
<evidence type="ECO:0000313" key="3">
    <source>
        <dbReference type="Proteomes" id="UP000689195"/>
    </source>
</evidence>
<protein>
    <submittedName>
        <fullName evidence="2">Uncharacterized protein</fullName>
    </submittedName>
</protein>
<comment type="caution">
    <text evidence="2">The sequence shown here is derived from an EMBL/GenBank/DDBJ whole genome shotgun (WGS) entry which is preliminary data.</text>
</comment>
<dbReference type="OrthoDB" id="304822at2759"/>
<reference evidence="2" key="1">
    <citation type="submission" date="2021-01" db="EMBL/GenBank/DDBJ databases">
        <authorList>
            <consortium name="Genoscope - CEA"/>
            <person name="William W."/>
        </authorList>
    </citation>
    <scope>NUCLEOTIDE SEQUENCE</scope>
</reference>
<dbReference type="AlphaFoldDB" id="A0A8S1UHA9"/>
<gene>
    <name evidence="2" type="ORF">PPENT_87.1.T0370178</name>
</gene>
<accession>A0A8S1UHA9</accession>
<evidence type="ECO:0000256" key="1">
    <source>
        <dbReference type="SAM" id="Coils"/>
    </source>
</evidence>
<evidence type="ECO:0000313" key="2">
    <source>
        <dbReference type="EMBL" id="CAD8162056.1"/>
    </source>
</evidence>